<dbReference type="Gene3D" id="2.40.30.10">
    <property type="entry name" value="Translation factors"/>
    <property type="match status" value="1"/>
</dbReference>
<sequence>MTATAQDTTLAYRVMQVAGVERLTPHMLRIRFSGADLHDVRGAAPDQYIKLFLPLEGQARPQLPPPLAAEDEVVSWYRRYLAMPDEVRPPMRTYTIRALRQELGELDIDFVLHPDAGPASNWARSAAPGDEVAFLGPHGLYSVPRDTRWQLLVGDESALPAIGAILDALPQGERARVFAEVTGPTAELRLRSHADIDITWVHRGTAEHGAAVLEAVRAAAFPQGPAYAWVAGEASLVKHVRRHLVRERGVDRRAVTFTGYWRRGVSEDDQGRESMRKIDAGEVAEEEF</sequence>
<dbReference type="STRING" id="490629.SAMN05216266_11567"/>
<dbReference type="EMBL" id="FOKG01000015">
    <property type="protein sequence ID" value="SFB51296.1"/>
    <property type="molecule type" value="Genomic_DNA"/>
</dbReference>
<name>A0A1I1BNS5_9PSEU</name>
<dbReference type="Pfam" id="PF04954">
    <property type="entry name" value="SIP"/>
    <property type="match status" value="1"/>
</dbReference>
<accession>A0A1I1BNS5</accession>
<dbReference type="GO" id="GO:0016491">
    <property type="term" value="F:oxidoreductase activity"/>
    <property type="evidence" value="ECO:0007669"/>
    <property type="project" value="InterPro"/>
</dbReference>
<dbReference type="OrthoDB" id="3291337at2"/>
<dbReference type="CDD" id="cd06193">
    <property type="entry name" value="siderophore_interacting"/>
    <property type="match status" value="1"/>
</dbReference>
<dbReference type="PROSITE" id="PS51384">
    <property type="entry name" value="FAD_FR"/>
    <property type="match status" value="1"/>
</dbReference>
<organism evidence="2 3">
    <name type="scientific">Amycolatopsis marina</name>
    <dbReference type="NCBI Taxonomy" id="490629"/>
    <lineage>
        <taxon>Bacteria</taxon>
        <taxon>Bacillati</taxon>
        <taxon>Actinomycetota</taxon>
        <taxon>Actinomycetes</taxon>
        <taxon>Pseudonocardiales</taxon>
        <taxon>Pseudonocardiaceae</taxon>
        <taxon>Amycolatopsis</taxon>
    </lineage>
</organism>
<dbReference type="InterPro" id="IPR013113">
    <property type="entry name" value="SIP_FAD-bd"/>
</dbReference>
<dbReference type="PANTHER" id="PTHR30157:SF0">
    <property type="entry name" value="NADPH-DEPENDENT FERRIC-CHELATE REDUCTASE"/>
    <property type="match status" value="1"/>
</dbReference>
<dbReference type="AlphaFoldDB" id="A0A1I1BNS5"/>
<dbReference type="SUPFAM" id="SSF63380">
    <property type="entry name" value="Riboflavin synthase domain-like"/>
    <property type="match status" value="1"/>
</dbReference>
<dbReference type="InterPro" id="IPR039261">
    <property type="entry name" value="FNR_nucleotide-bd"/>
</dbReference>
<evidence type="ECO:0000259" key="1">
    <source>
        <dbReference type="PROSITE" id="PS51384"/>
    </source>
</evidence>
<dbReference type="InterPro" id="IPR017927">
    <property type="entry name" value="FAD-bd_FR_type"/>
</dbReference>
<gene>
    <name evidence="2" type="ORF">SAMN05216266_11567</name>
</gene>
<keyword evidence="3" id="KW-1185">Reference proteome</keyword>
<reference evidence="3" key="1">
    <citation type="submission" date="2016-10" db="EMBL/GenBank/DDBJ databases">
        <authorList>
            <person name="Varghese N."/>
            <person name="Submissions S."/>
        </authorList>
    </citation>
    <scope>NUCLEOTIDE SEQUENCE [LARGE SCALE GENOMIC DNA]</scope>
    <source>
        <strain evidence="3">CGMCC 4.3568</strain>
    </source>
</reference>
<evidence type="ECO:0000313" key="3">
    <source>
        <dbReference type="Proteomes" id="UP000243799"/>
    </source>
</evidence>
<dbReference type="Proteomes" id="UP000243799">
    <property type="component" value="Unassembled WGS sequence"/>
</dbReference>
<dbReference type="InterPro" id="IPR039374">
    <property type="entry name" value="SIP_fam"/>
</dbReference>
<dbReference type="Gene3D" id="3.40.50.80">
    <property type="entry name" value="Nucleotide-binding domain of ferredoxin-NADP reductase (FNR) module"/>
    <property type="match status" value="1"/>
</dbReference>
<dbReference type="RefSeq" id="WP_091675402.1">
    <property type="nucleotide sequence ID" value="NZ_FOKG01000015.1"/>
</dbReference>
<dbReference type="PANTHER" id="PTHR30157">
    <property type="entry name" value="FERRIC REDUCTASE, NADPH-DEPENDENT"/>
    <property type="match status" value="1"/>
</dbReference>
<protein>
    <submittedName>
        <fullName evidence="2">NADPH-dependent ferric siderophore reductase, contains FAD-binding and SIP domains</fullName>
    </submittedName>
</protein>
<feature type="domain" description="FAD-binding FR-type" evidence="1">
    <location>
        <begin position="10"/>
        <end position="144"/>
    </location>
</feature>
<dbReference type="InterPro" id="IPR017938">
    <property type="entry name" value="Riboflavin_synthase-like_b-brl"/>
</dbReference>
<evidence type="ECO:0000313" key="2">
    <source>
        <dbReference type="EMBL" id="SFB51296.1"/>
    </source>
</evidence>
<dbReference type="Pfam" id="PF08021">
    <property type="entry name" value="FAD_binding_9"/>
    <property type="match status" value="1"/>
</dbReference>
<dbReference type="InterPro" id="IPR007037">
    <property type="entry name" value="SIP_rossman_dom"/>
</dbReference>
<proteinExistence type="predicted"/>